<dbReference type="Bgee" id="ENSECAG00000008085">
    <property type="expression patterns" value="Expressed in endometrium and 15 other cell types or tissues"/>
</dbReference>
<keyword evidence="6" id="KW-1185">Reference proteome</keyword>
<feature type="compositionally biased region" description="Basic and acidic residues" evidence="3">
    <location>
        <begin position="1063"/>
        <end position="1073"/>
    </location>
</feature>
<organism evidence="5 6">
    <name type="scientific">Equus caballus</name>
    <name type="common">Horse</name>
    <dbReference type="NCBI Taxonomy" id="9796"/>
    <lineage>
        <taxon>Eukaryota</taxon>
        <taxon>Metazoa</taxon>
        <taxon>Chordata</taxon>
        <taxon>Craniata</taxon>
        <taxon>Vertebrata</taxon>
        <taxon>Euteleostomi</taxon>
        <taxon>Mammalia</taxon>
        <taxon>Eutheria</taxon>
        <taxon>Laurasiatheria</taxon>
        <taxon>Perissodactyla</taxon>
        <taxon>Equidae</taxon>
        <taxon>Equus</taxon>
    </lineage>
</organism>
<evidence type="ECO:0000256" key="2">
    <source>
        <dbReference type="ARBA" id="ARBA00023180"/>
    </source>
</evidence>
<dbReference type="PANTHER" id="PTHR23412">
    <property type="entry name" value="STEREOCILIN RELATED"/>
    <property type="match status" value="1"/>
</dbReference>
<reference evidence="5" key="2">
    <citation type="submission" date="2025-08" db="UniProtKB">
        <authorList>
            <consortium name="Ensembl"/>
        </authorList>
    </citation>
    <scope>IDENTIFICATION</scope>
    <source>
        <strain evidence="5">Thoroughbred</strain>
    </source>
</reference>
<proteinExistence type="predicted"/>
<evidence type="ECO:0000256" key="1">
    <source>
        <dbReference type="ARBA" id="ARBA00022729"/>
    </source>
</evidence>
<feature type="chain" id="PRO_5040225481" evidence="4">
    <location>
        <begin position="23"/>
        <end position="1203"/>
    </location>
</feature>
<reference evidence="5 6" key="1">
    <citation type="journal article" date="2009" name="Science">
        <title>Genome sequence, comparative analysis, and population genetics of the domestic horse.</title>
        <authorList>
            <consortium name="Broad Institute Genome Sequencing Platform"/>
            <consortium name="Broad Institute Whole Genome Assembly Team"/>
            <person name="Wade C.M."/>
            <person name="Giulotto E."/>
            <person name="Sigurdsson S."/>
            <person name="Zoli M."/>
            <person name="Gnerre S."/>
            <person name="Imsland F."/>
            <person name="Lear T.L."/>
            <person name="Adelson D.L."/>
            <person name="Bailey E."/>
            <person name="Bellone R.R."/>
            <person name="Bloecker H."/>
            <person name="Distl O."/>
            <person name="Edgar R.C."/>
            <person name="Garber M."/>
            <person name="Leeb T."/>
            <person name="Mauceli E."/>
            <person name="MacLeod J.N."/>
            <person name="Penedo M.C.T."/>
            <person name="Raison J.M."/>
            <person name="Sharpe T."/>
            <person name="Vogel J."/>
            <person name="Andersson L."/>
            <person name="Antczak D.F."/>
            <person name="Biagi T."/>
            <person name="Binns M.M."/>
            <person name="Chowdhary B.P."/>
            <person name="Coleman S.J."/>
            <person name="Della Valle G."/>
            <person name="Fryc S."/>
            <person name="Guerin G."/>
            <person name="Hasegawa T."/>
            <person name="Hill E.W."/>
            <person name="Jurka J."/>
            <person name="Kiialainen A."/>
            <person name="Lindgren G."/>
            <person name="Liu J."/>
            <person name="Magnani E."/>
            <person name="Mickelson J.R."/>
            <person name="Murray J."/>
            <person name="Nergadze S.G."/>
            <person name="Onofrio R."/>
            <person name="Pedroni S."/>
            <person name="Piras M.F."/>
            <person name="Raudsepp T."/>
            <person name="Rocchi M."/>
            <person name="Roeed K.H."/>
            <person name="Ryder O.A."/>
            <person name="Searle S."/>
            <person name="Skow L."/>
            <person name="Swinburne J.E."/>
            <person name="Syvaenen A.C."/>
            <person name="Tozaki T."/>
            <person name="Valberg S.J."/>
            <person name="Vaudin M."/>
            <person name="White J.R."/>
            <person name="Zody M.C."/>
            <person name="Lander E.S."/>
            <person name="Lindblad-Toh K."/>
        </authorList>
    </citation>
    <scope>NUCLEOTIDE SEQUENCE [LARGE SCALE GENOMIC DNA]</scope>
    <source>
        <strain evidence="5 6">Thoroughbred</strain>
    </source>
</reference>
<feature type="signal peptide" evidence="4">
    <location>
        <begin position="1"/>
        <end position="22"/>
    </location>
</feature>
<dbReference type="GO" id="GO:0019226">
    <property type="term" value="P:transmission of nerve impulse"/>
    <property type="evidence" value="ECO:0007669"/>
    <property type="project" value="Ensembl"/>
</dbReference>
<dbReference type="HOGENOM" id="CLU_291462_0_0_1"/>
<dbReference type="InParanoid" id="F6W3I4"/>
<accession>F6W3I4</accession>
<feature type="compositionally biased region" description="Low complexity" evidence="3">
    <location>
        <begin position="1075"/>
        <end position="1091"/>
    </location>
</feature>
<evidence type="ECO:0000313" key="6">
    <source>
        <dbReference type="Proteomes" id="UP000002281"/>
    </source>
</evidence>
<dbReference type="GO" id="GO:0007160">
    <property type="term" value="P:cell-matrix adhesion"/>
    <property type="evidence" value="ECO:0000318"/>
    <property type="project" value="GO_Central"/>
</dbReference>
<dbReference type="STRING" id="9796.ENSECAP00000006549"/>
<dbReference type="InterPro" id="IPR026664">
    <property type="entry name" value="Stereocilin-rel"/>
</dbReference>
<dbReference type="Ensembl" id="ENSECAT00000008710.3">
    <property type="protein sequence ID" value="ENSECAP00000006549.3"/>
    <property type="gene ID" value="ENSECAG00000008085.3"/>
</dbReference>
<dbReference type="GO" id="GO:0007605">
    <property type="term" value="P:sensory perception of sound"/>
    <property type="evidence" value="ECO:0007669"/>
    <property type="project" value="Ensembl"/>
</dbReference>
<evidence type="ECO:0000313" key="5">
    <source>
        <dbReference type="Ensembl" id="ENSECAP00000006549.3"/>
    </source>
</evidence>
<dbReference type="FunCoup" id="F6W3I4">
    <property type="interactions" value="290"/>
</dbReference>
<reference evidence="5" key="3">
    <citation type="submission" date="2025-09" db="UniProtKB">
        <authorList>
            <consortium name="Ensembl"/>
        </authorList>
    </citation>
    <scope>IDENTIFICATION</scope>
    <source>
        <strain evidence="5">Thoroughbred</strain>
    </source>
</reference>
<keyword evidence="2" id="KW-0325">Glycoprotein</keyword>
<dbReference type="PANTHER" id="PTHR23412:SF18">
    <property type="entry name" value="OTOANCORIN"/>
    <property type="match status" value="1"/>
</dbReference>
<feature type="compositionally biased region" description="Low complexity" evidence="3">
    <location>
        <begin position="1122"/>
        <end position="1133"/>
    </location>
</feature>
<protein>
    <submittedName>
        <fullName evidence="5">Otoancorin</fullName>
    </submittedName>
</protein>
<dbReference type="GO" id="GO:0016324">
    <property type="term" value="C:apical plasma membrane"/>
    <property type="evidence" value="ECO:0007669"/>
    <property type="project" value="Ensembl"/>
</dbReference>
<keyword evidence="1 4" id="KW-0732">Signal</keyword>
<name>F6W3I4_HORSE</name>
<dbReference type="GO" id="GO:0009986">
    <property type="term" value="C:cell surface"/>
    <property type="evidence" value="ECO:0000318"/>
    <property type="project" value="GO_Central"/>
</dbReference>
<dbReference type="VGNC" id="VGNC:21079">
    <property type="gene designation" value="OTOA"/>
</dbReference>
<evidence type="ECO:0000256" key="3">
    <source>
        <dbReference type="SAM" id="MobiDB-lite"/>
    </source>
</evidence>
<dbReference type="PaxDb" id="9796-ENSECAP00000006549"/>
<evidence type="ECO:0000313" key="7">
    <source>
        <dbReference type="VGNC" id="VGNC:21079"/>
    </source>
</evidence>
<dbReference type="GO" id="GO:0035264">
    <property type="term" value="P:multicellular organism growth"/>
    <property type="evidence" value="ECO:0007669"/>
    <property type="project" value="Ensembl"/>
</dbReference>
<gene>
    <name evidence="5 7" type="primary">OTOA</name>
</gene>
<dbReference type="GeneTree" id="ENSGT00950000182957"/>
<dbReference type="ExpressionAtlas" id="F6W3I4">
    <property type="expression patterns" value="baseline"/>
</dbReference>
<dbReference type="AlphaFoldDB" id="F6W3I4"/>
<dbReference type="Proteomes" id="UP000002281">
    <property type="component" value="Chromosome 13"/>
</dbReference>
<evidence type="ECO:0000256" key="4">
    <source>
        <dbReference type="SAM" id="SignalP"/>
    </source>
</evidence>
<sequence length="1203" mass="133055">MSQETRTYSLFLFLFLSHGVASHAVPDSRQDLHPLLQKMAEEIIDGSYLNALLDLIQFQSSHVWTADLSRRVLAYLNSRNVAFTIRSLQAVMGNHLEQCLYRPQKLLEDLRETDAQQFRTAMKCLLEDKKDPLELEDIIIDLGEIREQALQSPGVNRSLFLITLERCFQVLNSLECVEILGRLLRGSSGSFLQPDVTGRLPQDLREDAFKNLSAVFKELYDQTSAHSQRALYSWMAGILQTSSNATDNSVSWVSAENLWILGRYMVHLSFEEIMKISPIEIGLFISYDNATKQLDTIYDITPELAQAFLERISSSSFDMRNTSTIHRLGLLVCFYKDLELLDAAVAQVRLHQMIKCSRLRGFQAGVQKLKADLLDIATENQTLSETLGSLSDAVVGLTHDQLESLSPEAVHGAISTLNQVSSWAKSQVIILSAKYLAHEKVLSFYGVSQMGVLLAGVGTQAFYGMDRRDLLQVLRSSISLHLSDLSPAQQQGVLSKMIEAGDATSGVVEIQGAFFKEVSLFDLRREPRFNATDLKEKELRRSQALFLYELLSQTTRRPAELLSAGQLVKGVMCSHIDAMSADSFLAHFQYFENSLSLLSPYQVNCLAWKYWDVARSTMPPFLLAALPARYLAAVPASRCVPFLISLGKSQLDSLVLDSHKKNSILRKVQQCLNNSIADEYAVDIVGNLLCHLPAAILHRGVSPRAWATALHGLRDCPDLSPEQKAAVRLRLLEQHGLPQNWTAETTKDLGPFLVLFSGEELSSIATKFPDILQQAASKMARTPPPKEFLWAVFESVRNSSERRPSSDPSPGCHGVAAPSSEDIFKLAEANACWAPEDLLCMEEDTFIRNVELLGALRGLSRPQLMTLKEKAVQVWDTPSYWREHHIVSLGRIALALNESELEQLDLSSIDTVASLSQQTEWTPGQAKAILQGFLEDSGYSIQDLKSFHLVGLGATLCAMNVTEISLIRISEFRVVAARIGTLLCSIHVLAEFKRKAEAVFGNPAEWSSSVLQELGTIAAGVTKEELRMLDEDLMPYFQPSAIQCLPDEIFRVGAVRGADRLLGPRERRGRDPGSARAAQRAAAAEPPAGARWRQDSLLAGRAPERQPHPHPRLPFSPRSSCGPGALAWLPPAASDAQRPVVSTGTHGPSAPKQLAKVRGDRGASVCGGPLPRPGTSTRTERSWDLEIEKAPKGIIIKNDLANS</sequence>
<feature type="region of interest" description="Disordered" evidence="3">
    <location>
        <begin position="1063"/>
        <end position="1180"/>
    </location>
</feature>